<accession>A0ABR1Q3Y2</accession>
<keyword evidence="3" id="KW-1185">Reference proteome</keyword>
<organism evidence="2 3">
    <name type="scientific">Apiospora aurea</name>
    <dbReference type="NCBI Taxonomy" id="335848"/>
    <lineage>
        <taxon>Eukaryota</taxon>
        <taxon>Fungi</taxon>
        <taxon>Dikarya</taxon>
        <taxon>Ascomycota</taxon>
        <taxon>Pezizomycotina</taxon>
        <taxon>Sordariomycetes</taxon>
        <taxon>Xylariomycetidae</taxon>
        <taxon>Amphisphaeriales</taxon>
        <taxon>Apiosporaceae</taxon>
        <taxon>Apiospora</taxon>
    </lineage>
</organism>
<dbReference type="InterPro" id="IPR036291">
    <property type="entry name" value="NAD(P)-bd_dom_sf"/>
</dbReference>
<name>A0ABR1Q3Y2_9PEZI</name>
<reference evidence="2 3" key="1">
    <citation type="submission" date="2023-01" db="EMBL/GenBank/DDBJ databases">
        <title>Analysis of 21 Apiospora genomes using comparative genomics revels a genus with tremendous synthesis potential of carbohydrate active enzymes and secondary metabolites.</title>
        <authorList>
            <person name="Sorensen T."/>
        </authorList>
    </citation>
    <scope>NUCLEOTIDE SEQUENCE [LARGE SCALE GENOMIC DNA]</scope>
    <source>
        <strain evidence="2 3">CBS 24483</strain>
    </source>
</reference>
<comment type="caution">
    <text evidence="2">The sequence shown here is derived from an EMBL/GenBank/DDBJ whole genome shotgun (WGS) entry which is preliminary data.</text>
</comment>
<dbReference type="Pfam" id="PF08659">
    <property type="entry name" value="KR"/>
    <property type="match status" value="1"/>
</dbReference>
<protein>
    <recommendedName>
        <fullName evidence="1">Ketoreductase (KR) domain-containing protein</fullName>
    </recommendedName>
</protein>
<dbReference type="PRINTS" id="PR00081">
    <property type="entry name" value="GDHRDH"/>
</dbReference>
<dbReference type="InterPro" id="IPR002347">
    <property type="entry name" value="SDR_fam"/>
</dbReference>
<evidence type="ECO:0000313" key="2">
    <source>
        <dbReference type="EMBL" id="KAK7946712.1"/>
    </source>
</evidence>
<evidence type="ECO:0000259" key="1">
    <source>
        <dbReference type="Pfam" id="PF08659"/>
    </source>
</evidence>
<dbReference type="Gene3D" id="3.40.50.720">
    <property type="entry name" value="NAD(P)-binding Rossmann-like Domain"/>
    <property type="match status" value="2"/>
</dbReference>
<dbReference type="InterPro" id="IPR013968">
    <property type="entry name" value="PKS_KR"/>
</dbReference>
<gene>
    <name evidence="2" type="ORF">PG986_011033</name>
</gene>
<dbReference type="GeneID" id="92080317"/>
<feature type="domain" description="Ketoreductase (KR)" evidence="1">
    <location>
        <begin position="33"/>
        <end position="105"/>
    </location>
</feature>
<dbReference type="RefSeq" id="XP_066696746.1">
    <property type="nucleotide sequence ID" value="XM_066847255.1"/>
</dbReference>
<dbReference type="PANTHER" id="PTHR43975">
    <property type="entry name" value="ZGC:101858"/>
    <property type="match status" value="1"/>
</dbReference>
<dbReference type="EMBL" id="JAQQWE010000007">
    <property type="protein sequence ID" value="KAK7946712.1"/>
    <property type="molecule type" value="Genomic_DNA"/>
</dbReference>
<proteinExistence type="predicted"/>
<dbReference type="SUPFAM" id="SSF51735">
    <property type="entry name" value="NAD(P)-binding Rossmann-fold domains"/>
    <property type="match status" value="1"/>
</dbReference>
<dbReference type="CDD" id="cd05233">
    <property type="entry name" value="SDR_c"/>
    <property type="match status" value="1"/>
</dbReference>
<dbReference type="PANTHER" id="PTHR43975:SF2">
    <property type="entry name" value="EG:BACR7A4.14 PROTEIN-RELATED"/>
    <property type="match status" value="1"/>
</dbReference>
<dbReference type="Proteomes" id="UP001391051">
    <property type="component" value="Unassembled WGS sequence"/>
</dbReference>
<sequence length="238" mass="25628">MKPPFPSLTPIWRNDVYPAIEYTAGDVAHHGETIVVTGTGSGLGRETALAFATAGAKQLVLMGRTVATLNETASLASEGWFQTNVKSTILLVKYLIPKASQMNASFLTITAGVIQFPIKMLVGNSGYLVSKLALAKTTEFLAQENPNVFFASIHPGTVDTKIFRASGSTPDMMPMDSPRLAAGFMLWLTKPDAKFLNGKTVWANWDVTELKAMRESISVTGKLNIGLTGWPFTAEKAA</sequence>
<evidence type="ECO:0000313" key="3">
    <source>
        <dbReference type="Proteomes" id="UP001391051"/>
    </source>
</evidence>